<evidence type="ECO:0000313" key="2">
    <source>
        <dbReference type="Proteomes" id="UP000002640"/>
    </source>
</evidence>
<dbReference type="RefSeq" id="XP_009533456.1">
    <property type="nucleotide sequence ID" value="XM_009535161.1"/>
</dbReference>
<dbReference type="Proteomes" id="UP000002640">
    <property type="component" value="Unassembled WGS sequence"/>
</dbReference>
<dbReference type="GeneID" id="20642427"/>
<reference evidence="1 2" key="1">
    <citation type="journal article" date="2006" name="Science">
        <title>Phytophthora genome sequences uncover evolutionary origins and mechanisms of pathogenesis.</title>
        <authorList>
            <person name="Tyler B.M."/>
            <person name="Tripathy S."/>
            <person name="Zhang X."/>
            <person name="Dehal P."/>
            <person name="Jiang R.H."/>
            <person name="Aerts A."/>
            <person name="Arredondo F.D."/>
            <person name="Baxter L."/>
            <person name="Bensasson D."/>
            <person name="Beynon J.L."/>
            <person name="Chapman J."/>
            <person name="Damasceno C.M."/>
            <person name="Dorrance A.E."/>
            <person name="Dou D."/>
            <person name="Dickerman A.W."/>
            <person name="Dubchak I.L."/>
            <person name="Garbelotto M."/>
            <person name="Gijzen M."/>
            <person name="Gordon S.G."/>
            <person name="Govers F."/>
            <person name="Grunwald N.J."/>
            <person name="Huang W."/>
            <person name="Ivors K.L."/>
            <person name="Jones R.W."/>
            <person name="Kamoun S."/>
            <person name="Krampis K."/>
            <person name="Lamour K.H."/>
            <person name="Lee M.K."/>
            <person name="McDonald W.H."/>
            <person name="Medina M."/>
            <person name="Meijer H.J."/>
            <person name="Nordberg E.K."/>
            <person name="Maclean D.J."/>
            <person name="Ospina-Giraldo M.D."/>
            <person name="Morris P.F."/>
            <person name="Phuntumart V."/>
            <person name="Putnam N.H."/>
            <person name="Rash S."/>
            <person name="Rose J.K."/>
            <person name="Sakihama Y."/>
            <person name="Salamov A.A."/>
            <person name="Savidor A."/>
            <person name="Scheuring C.F."/>
            <person name="Smith B.M."/>
            <person name="Sobral B.W."/>
            <person name="Terry A."/>
            <person name="Torto-Alalibo T.A."/>
            <person name="Win J."/>
            <person name="Xu Z."/>
            <person name="Zhang H."/>
            <person name="Grigoriev I.V."/>
            <person name="Rokhsar D.S."/>
            <person name="Boore J.L."/>
        </authorList>
    </citation>
    <scope>NUCLEOTIDE SEQUENCE [LARGE SCALE GENOMIC DNA]</scope>
    <source>
        <strain evidence="1 2">P6497</strain>
    </source>
</reference>
<keyword evidence="2" id="KW-1185">Reference proteome</keyword>
<dbReference type="AlphaFoldDB" id="G5A1B2"/>
<accession>G5A1B2</accession>
<protein>
    <submittedName>
        <fullName evidence="1">Uncharacterized protein</fullName>
    </submittedName>
</protein>
<gene>
    <name evidence="1" type="ORF">PHYSODRAFT_304495</name>
</gene>
<dbReference type="InParanoid" id="G5A1B2"/>
<dbReference type="KEGG" id="psoj:PHYSODRAFT_304495"/>
<organism evidence="1 2">
    <name type="scientific">Phytophthora sojae (strain P6497)</name>
    <name type="common">Soybean stem and root rot agent</name>
    <name type="synonym">Phytophthora megasperma f. sp. glycines</name>
    <dbReference type="NCBI Taxonomy" id="1094619"/>
    <lineage>
        <taxon>Eukaryota</taxon>
        <taxon>Sar</taxon>
        <taxon>Stramenopiles</taxon>
        <taxon>Oomycota</taxon>
        <taxon>Peronosporomycetes</taxon>
        <taxon>Peronosporales</taxon>
        <taxon>Peronosporaceae</taxon>
        <taxon>Phytophthora</taxon>
    </lineage>
</organism>
<sequence>MEEHKTIHELKQRIVDDMRCDCRAEDVALFWAKKKDHEWLKTRDGDYHLLRPGGIQDEAWEVLDNADNVLDPQAMVSEERFSFRGVNDLRHFEIHVLALLPVHYDHFPGRIMISRVRYKRIAATISLVE</sequence>
<evidence type="ECO:0000313" key="1">
    <source>
        <dbReference type="EMBL" id="EGZ10711.1"/>
    </source>
</evidence>
<proteinExistence type="predicted"/>
<name>G5A1B2_PHYSP</name>
<dbReference type="EMBL" id="JH159158">
    <property type="protein sequence ID" value="EGZ10711.1"/>
    <property type="molecule type" value="Genomic_DNA"/>
</dbReference>